<reference evidence="4" key="1">
    <citation type="submission" date="2023-07" db="EMBL/GenBank/DDBJ databases">
        <title>Conexibacter stalactiti sp. nov., isolated from stalactites in a lava cave and emended description of the genus Conexibacter.</title>
        <authorList>
            <person name="Lee S.D."/>
        </authorList>
    </citation>
    <scope>NUCLEOTIDE SEQUENCE [LARGE SCALE GENOMIC DNA]</scope>
    <source>
        <strain evidence="4">KCTC 39840</strain>
    </source>
</reference>
<dbReference type="PROSITE" id="PS51257">
    <property type="entry name" value="PROKAR_LIPOPROTEIN"/>
    <property type="match status" value="1"/>
</dbReference>
<organism evidence="3 4">
    <name type="scientific">Conexibacter stalactiti</name>
    <dbReference type="NCBI Taxonomy" id="1940611"/>
    <lineage>
        <taxon>Bacteria</taxon>
        <taxon>Bacillati</taxon>
        <taxon>Actinomycetota</taxon>
        <taxon>Thermoleophilia</taxon>
        <taxon>Solirubrobacterales</taxon>
        <taxon>Conexibacteraceae</taxon>
        <taxon>Conexibacter</taxon>
    </lineage>
</organism>
<comment type="caution">
    <text evidence="3">The sequence shown here is derived from an EMBL/GenBank/DDBJ whole genome shotgun (WGS) entry which is preliminary data.</text>
</comment>
<evidence type="ECO:0000256" key="2">
    <source>
        <dbReference type="SAM" id="SignalP"/>
    </source>
</evidence>
<feature type="compositionally biased region" description="Low complexity" evidence="1">
    <location>
        <begin position="27"/>
        <end position="68"/>
    </location>
</feature>
<feature type="chain" id="PRO_5045883001" description="LppX_LprAFG lipoprotein" evidence="2">
    <location>
        <begin position="26"/>
        <end position="270"/>
    </location>
</feature>
<name>A0ABU4HQ66_9ACTN</name>
<proteinExistence type="predicted"/>
<evidence type="ECO:0000256" key="1">
    <source>
        <dbReference type="SAM" id="MobiDB-lite"/>
    </source>
</evidence>
<keyword evidence="2" id="KW-0732">Signal</keyword>
<evidence type="ECO:0008006" key="5">
    <source>
        <dbReference type="Google" id="ProtNLM"/>
    </source>
</evidence>
<reference evidence="3 4" key="2">
    <citation type="submission" date="2023-10" db="EMBL/GenBank/DDBJ databases">
        <authorList>
            <person name="Han X.F."/>
        </authorList>
    </citation>
    <scope>NUCLEOTIDE SEQUENCE [LARGE SCALE GENOMIC DNA]</scope>
    <source>
        <strain evidence="3 4">KCTC 39840</strain>
    </source>
</reference>
<dbReference type="Proteomes" id="UP001284601">
    <property type="component" value="Unassembled WGS sequence"/>
</dbReference>
<dbReference type="EMBL" id="JAWSTH010000033">
    <property type="protein sequence ID" value="MDW5595426.1"/>
    <property type="molecule type" value="Genomic_DNA"/>
</dbReference>
<sequence>MDRFDHHWRLGAVALLCAAALSACGGSDEPATTTSAGTTPAADTTATTSPTTTESPATTTESPAATTEDLPDNGFAGQSANNILAAARTSAQQALSVHVIGEVDDTSFDITFVRDEGSVGSVTVGDTSFEIIAAGDRFFMRGDDAFYEEIGGASLAELIGDRWLAGPVDDPQFSGVAALANVDRLLEESLDPSGGIEKGEATEVDGRPAIALVSDEGTLDVATTGTPLPLRITAQDDRGVMTFEGWDEEFEIPIPGESIDVSELQRGATK</sequence>
<gene>
    <name evidence="3" type="ORF">R7226_13840</name>
</gene>
<evidence type="ECO:0000313" key="3">
    <source>
        <dbReference type="EMBL" id="MDW5595426.1"/>
    </source>
</evidence>
<keyword evidence="4" id="KW-1185">Reference proteome</keyword>
<feature type="region of interest" description="Disordered" evidence="1">
    <location>
        <begin position="27"/>
        <end position="73"/>
    </location>
</feature>
<accession>A0ABU4HQ66</accession>
<evidence type="ECO:0000313" key="4">
    <source>
        <dbReference type="Proteomes" id="UP001284601"/>
    </source>
</evidence>
<dbReference type="RefSeq" id="WP_318597762.1">
    <property type="nucleotide sequence ID" value="NZ_JAWSTH010000033.1"/>
</dbReference>
<feature type="signal peptide" evidence="2">
    <location>
        <begin position="1"/>
        <end position="25"/>
    </location>
</feature>
<protein>
    <recommendedName>
        <fullName evidence="5">LppX_LprAFG lipoprotein</fullName>
    </recommendedName>
</protein>